<accession>A0A553Q924</accession>
<keyword evidence="3" id="KW-1185">Reference proteome</keyword>
<evidence type="ECO:0000313" key="2">
    <source>
        <dbReference type="EMBL" id="TRY86435.1"/>
    </source>
</evidence>
<sequence length="282" mass="32051">MHTAEPHRRQANKSKAAKQAAKQAVEASRAYKYLKWWNKQCRLQDVWNINADTQTPDAIPNRYWWYKHGVLRRSNSLMPVNGETSDPEGTMESSLKDKRRSGRGLFRRVWKGLKSPFRRRKEDKVVDFVAESEVDESGIDIVQILRPTRTDCARPDPCLPGQLFADVEVAAAPGSQPGTPLPPPELSPDAPEENPRRTSQSKTMCSFFRKWHKTLRNLFLRPPPTEDRAQGLPASEPESSLLPEEVPVTLPDPKPIPTNEDLPSSRHFHPSFLELEDLAFGE</sequence>
<feature type="region of interest" description="Disordered" evidence="1">
    <location>
        <begin position="220"/>
        <end position="268"/>
    </location>
</feature>
<dbReference type="AlphaFoldDB" id="A0A553Q924"/>
<evidence type="ECO:0000313" key="3">
    <source>
        <dbReference type="Proteomes" id="UP000316079"/>
    </source>
</evidence>
<evidence type="ECO:0000256" key="1">
    <source>
        <dbReference type="SAM" id="MobiDB-lite"/>
    </source>
</evidence>
<feature type="region of interest" description="Disordered" evidence="1">
    <location>
        <begin position="78"/>
        <end position="100"/>
    </location>
</feature>
<comment type="caution">
    <text evidence="2">The sequence shown here is derived from an EMBL/GenBank/DDBJ whole genome shotgun (WGS) entry which is preliminary data.</text>
</comment>
<reference evidence="2 3" key="1">
    <citation type="journal article" date="2019" name="Sci. Data">
        <title>Hybrid genome assembly and annotation of Danionella translucida.</title>
        <authorList>
            <person name="Kadobianskyi M."/>
            <person name="Schulze L."/>
            <person name="Schuelke M."/>
            <person name="Judkewitz B."/>
        </authorList>
    </citation>
    <scope>NUCLEOTIDE SEQUENCE [LARGE SCALE GENOMIC DNA]</scope>
    <source>
        <strain evidence="2 3">Bolton</strain>
    </source>
</reference>
<gene>
    <name evidence="2" type="ORF">DNTS_004208</name>
</gene>
<proteinExistence type="predicted"/>
<protein>
    <submittedName>
        <fullName evidence="2">Uncharacterized protein</fullName>
    </submittedName>
</protein>
<dbReference type="EMBL" id="SRMA01026218">
    <property type="protein sequence ID" value="TRY86435.1"/>
    <property type="molecule type" value="Genomic_DNA"/>
</dbReference>
<name>A0A553Q924_9TELE</name>
<organism evidence="2 3">
    <name type="scientific">Danionella cerebrum</name>
    <dbReference type="NCBI Taxonomy" id="2873325"/>
    <lineage>
        <taxon>Eukaryota</taxon>
        <taxon>Metazoa</taxon>
        <taxon>Chordata</taxon>
        <taxon>Craniata</taxon>
        <taxon>Vertebrata</taxon>
        <taxon>Euteleostomi</taxon>
        <taxon>Actinopterygii</taxon>
        <taxon>Neopterygii</taxon>
        <taxon>Teleostei</taxon>
        <taxon>Ostariophysi</taxon>
        <taxon>Cypriniformes</taxon>
        <taxon>Danionidae</taxon>
        <taxon>Danioninae</taxon>
        <taxon>Danionella</taxon>
    </lineage>
</organism>
<dbReference type="Proteomes" id="UP000316079">
    <property type="component" value="Unassembled WGS sequence"/>
</dbReference>
<feature type="region of interest" description="Disordered" evidence="1">
    <location>
        <begin position="172"/>
        <end position="202"/>
    </location>
</feature>
<feature type="compositionally biased region" description="Low complexity" evidence="1">
    <location>
        <begin position="232"/>
        <end position="245"/>
    </location>
</feature>
<feature type="region of interest" description="Disordered" evidence="1">
    <location>
        <begin position="1"/>
        <end position="21"/>
    </location>
</feature>